<sequence length="76" mass="8759">MRFNIKFGISGSQRQTDHYQAKKNNKKGSRGKMKLSSHPIARLCRPGFNRRKPAPRSIVILYSSCFVYESTSRKLV</sequence>
<evidence type="ECO:0000313" key="2">
    <source>
        <dbReference type="EMBL" id="KAK3783591.1"/>
    </source>
</evidence>
<organism evidence="2 3">
    <name type="scientific">Elysia crispata</name>
    <name type="common">lettuce slug</name>
    <dbReference type="NCBI Taxonomy" id="231223"/>
    <lineage>
        <taxon>Eukaryota</taxon>
        <taxon>Metazoa</taxon>
        <taxon>Spiralia</taxon>
        <taxon>Lophotrochozoa</taxon>
        <taxon>Mollusca</taxon>
        <taxon>Gastropoda</taxon>
        <taxon>Heterobranchia</taxon>
        <taxon>Euthyneura</taxon>
        <taxon>Panpulmonata</taxon>
        <taxon>Sacoglossa</taxon>
        <taxon>Placobranchoidea</taxon>
        <taxon>Plakobranchidae</taxon>
        <taxon>Elysia</taxon>
    </lineage>
</organism>
<reference evidence="2" key="1">
    <citation type="journal article" date="2023" name="G3 (Bethesda)">
        <title>A reference genome for the long-term kleptoplast-retaining sea slug Elysia crispata morphotype clarki.</title>
        <authorList>
            <person name="Eastman K.E."/>
            <person name="Pendleton A.L."/>
            <person name="Shaikh M.A."/>
            <person name="Suttiyut T."/>
            <person name="Ogas R."/>
            <person name="Tomko P."/>
            <person name="Gavelis G."/>
            <person name="Widhalm J.R."/>
            <person name="Wisecaver J.H."/>
        </authorList>
    </citation>
    <scope>NUCLEOTIDE SEQUENCE</scope>
    <source>
        <strain evidence="2">ECLA1</strain>
    </source>
</reference>
<proteinExistence type="predicted"/>
<name>A0AAE1AAA9_9GAST</name>
<protein>
    <submittedName>
        <fullName evidence="2">Uncharacterized protein</fullName>
    </submittedName>
</protein>
<feature type="compositionally biased region" description="Basic residues" evidence="1">
    <location>
        <begin position="21"/>
        <end position="35"/>
    </location>
</feature>
<gene>
    <name evidence="2" type="ORF">RRG08_019718</name>
</gene>
<evidence type="ECO:0000256" key="1">
    <source>
        <dbReference type="SAM" id="MobiDB-lite"/>
    </source>
</evidence>
<feature type="region of interest" description="Disordered" evidence="1">
    <location>
        <begin position="9"/>
        <end position="36"/>
    </location>
</feature>
<accession>A0AAE1AAA9</accession>
<dbReference type="AlphaFoldDB" id="A0AAE1AAA9"/>
<evidence type="ECO:0000313" key="3">
    <source>
        <dbReference type="Proteomes" id="UP001283361"/>
    </source>
</evidence>
<dbReference type="Proteomes" id="UP001283361">
    <property type="component" value="Unassembled WGS sequence"/>
</dbReference>
<keyword evidence="3" id="KW-1185">Reference proteome</keyword>
<dbReference type="EMBL" id="JAWDGP010002387">
    <property type="protein sequence ID" value="KAK3783591.1"/>
    <property type="molecule type" value="Genomic_DNA"/>
</dbReference>
<comment type="caution">
    <text evidence="2">The sequence shown here is derived from an EMBL/GenBank/DDBJ whole genome shotgun (WGS) entry which is preliminary data.</text>
</comment>